<protein>
    <recommendedName>
        <fullName evidence="4">YD repeat-containing protein</fullName>
    </recommendedName>
</protein>
<name>A0A366H8J5_9BACT</name>
<comment type="caution">
    <text evidence="2">The sequence shown here is derived from an EMBL/GenBank/DDBJ whole genome shotgun (WGS) entry which is preliminary data.</text>
</comment>
<feature type="compositionally biased region" description="Low complexity" evidence="1">
    <location>
        <begin position="178"/>
        <end position="190"/>
    </location>
</feature>
<sequence>MTFLPIRRLFSPTSIFTMVCWCCGVALLSPTVIHAQRITGPSVNARTVLHPDGTKTESTKDPIKLQQTEKTFDARGVVIAEKIFVLNQNGDPTHGAIYDGQGTLVAKVMFYFDDLGRVVEERCVNTRNEVFRQVIRQYDKSGRPLPPKAFDYKVSAPHMSASTLDFTNMPKLPPKQDPNAAPQQPGQAPQIESAAPGYRTNASGGIMVQPQDNPAVPSQPQRQAQPPPKEEKKGFLRRLFGN</sequence>
<feature type="region of interest" description="Disordered" evidence="1">
    <location>
        <begin position="166"/>
        <end position="242"/>
    </location>
</feature>
<accession>A0A366H8J5</accession>
<keyword evidence="3" id="KW-1185">Reference proteome</keyword>
<evidence type="ECO:0000313" key="3">
    <source>
        <dbReference type="Proteomes" id="UP000253426"/>
    </source>
</evidence>
<dbReference type="Proteomes" id="UP000253426">
    <property type="component" value="Unassembled WGS sequence"/>
</dbReference>
<gene>
    <name evidence="2" type="ORF">DES53_11166</name>
</gene>
<evidence type="ECO:0000313" key="2">
    <source>
        <dbReference type="EMBL" id="RBP38548.1"/>
    </source>
</evidence>
<evidence type="ECO:0000256" key="1">
    <source>
        <dbReference type="SAM" id="MobiDB-lite"/>
    </source>
</evidence>
<reference evidence="2 3" key="1">
    <citation type="submission" date="2018-06" db="EMBL/GenBank/DDBJ databases">
        <title>Genomic Encyclopedia of Type Strains, Phase IV (KMG-IV): sequencing the most valuable type-strain genomes for metagenomic binning, comparative biology and taxonomic classification.</title>
        <authorList>
            <person name="Goeker M."/>
        </authorList>
    </citation>
    <scope>NUCLEOTIDE SEQUENCE [LARGE SCALE GENOMIC DNA]</scope>
    <source>
        <strain evidence="2 3">DSM 25532</strain>
    </source>
</reference>
<evidence type="ECO:0008006" key="4">
    <source>
        <dbReference type="Google" id="ProtNLM"/>
    </source>
</evidence>
<proteinExistence type="predicted"/>
<dbReference type="AlphaFoldDB" id="A0A366H8J5"/>
<dbReference type="EMBL" id="QNRR01000011">
    <property type="protein sequence ID" value="RBP38548.1"/>
    <property type="molecule type" value="Genomic_DNA"/>
</dbReference>
<dbReference type="OrthoDB" id="189579at2"/>
<organism evidence="2 3">
    <name type="scientific">Roseimicrobium gellanilyticum</name>
    <dbReference type="NCBI Taxonomy" id="748857"/>
    <lineage>
        <taxon>Bacteria</taxon>
        <taxon>Pseudomonadati</taxon>
        <taxon>Verrucomicrobiota</taxon>
        <taxon>Verrucomicrobiia</taxon>
        <taxon>Verrucomicrobiales</taxon>
        <taxon>Verrucomicrobiaceae</taxon>
        <taxon>Roseimicrobium</taxon>
    </lineage>
</organism>
<feature type="compositionally biased region" description="Low complexity" evidence="1">
    <location>
        <begin position="214"/>
        <end position="224"/>
    </location>
</feature>